<evidence type="ECO:0000259" key="25">
    <source>
        <dbReference type="PROSITE" id="PS50011"/>
    </source>
</evidence>
<dbReference type="PROSITE" id="PS00107">
    <property type="entry name" value="PROTEIN_KINASE_ATP"/>
    <property type="match status" value="1"/>
</dbReference>
<dbReference type="InterPro" id="IPR017441">
    <property type="entry name" value="Protein_kinase_ATP_BS"/>
</dbReference>
<evidence type="ECO:0000256" key="16">
    <source>
        <dbReference type="ARBA" id="ARBA00022989"/>
    </source>
</evidence>
<dbReference type="Gene3D" id="3.80.10.10">
    <property type="entry name" value="Ribonuclease Inhibitor"/>
    <property type="match status" value="4"/>
</dbReference>
<comment type="subcellular location">
    <subcellularLocation>
        <location evidence="1">Cell membrane</location>
        <topology evidence="1">Single-pass type I membrane protein</topology>
    </subcellularLocation>
</comment>
<evidence type="ECO:0000256" key="10">
    <source>
        <dbReference type="ARBA" id="ARBA00022692"/>
    </source>
</evidence>
<dbReference type="InterPro" id="IPR032675">
    <property type="entry name" value="LRR_dom_sf"/>
</dbReference>
<dbReference type="InterPro" id="IPR011009">
    <property type="entry name" value="Kinase-like_dom_sf"/>
</dbReference>
<evidence type="ECO:0000256" key="14">
    <source>
        <dbReference type="ARBA" id="ARBA00022777"/>
    </source>
</evidence>
<organism evidence="26 27">
    <name type="scientific">Rubroshorea leprosula</name>
    <dbReference type="NCBI Taxonomy" id="152421"/>
    <lineage>
        <taxon>Eukaryota</taxon>
        <taxon>Viridiplantae</taxon>
        <taxon>Streptophyta</taxon>
        <taxon>Embryophyta</taxon>
        <taxon>Tracheophyta</taxon>
        <taxon>Spermatophyta</taxon>
        <taxon>Magnoliopsida</taxon>
        <taxon>eudicotyledons</taxon>
        <taxon>Gunneridae</taxon>
        <taxon>Pentapetalae</taxon>
        <taxon>rosids</taxon>
        <taxon>malvids</taxon>
        <taxon>Malvales</taxon>
        <taxon>Dipterocarpaceae</taxon>
        <taxon>Rubroshorea</taxon>
    </lineage>
</organism>
<dbReference type="Gene3D" id="1.10.510.10">
    <property type="entry name" value="Transferase(Phosphotransferase) domain 1"/>
    <property type="match status" value="1"/>
</dbReference>
<dbReference type="PANTHER" id="PTHR27008:SF608">
    <property type="entry name" value="PROTEIN KINASE DOMAIN-CONTAINING PROTEIN"/>
    <property type="match status" value="1"/>
</dbReference>
<dbReference type="SUPFAM" id="SSF56112">
    <property type="entry name" value="Protein kinase-like (PK-like)"/>
    <property type="match status" value="1"/>
</dbReference>
<dbReference type="InterPro" id="IPR001245">
    <property type="entry name" value="Ser-Thr/Tyr_kinase_cat_dom"/>
</dbReference>
<dbReference type="FunFam" id="3.80.10.10:FF:000288">
    <property type="entry name" value="LRR receptor-like serine/threonine-protein kinase EFR"/>
    <property type="match status" value="1"/>
</dbReference>
<evidence type="ECO:0000256" key="17">
    <source>
        <dbReference type="ARBA" id="ARBA00023136"/>
    </source>
</evidence>
<evidence type="ECO:0000256" key="7">
    <source>
        <dbReference type="ARBA" id="ARBA00022553"/>
    </source>
</evidence>
<dbReference type="InterPro" id="IPR000719">
    <property type="entry name" value="Prot_kinase_dom"/>
</dbReference>
<dbReference type="PANTHER" id="PTHR27008">
    <property type="entry name" value="OS04G0122200 PROTEIN"/>
    <property type="match status" value="1"/>
</dbReference>
<dbReference type="AlphaFoldDB" id="A0AAV5ITC8"/>
<gene>
    <name evidence="26" type="ORF">SLEP1_g14061</name>
</gene>
<dbReference type="Pfam" id="PF08263">
    <property type="entry name" value="LRRNT_2"/>
    <property type="match status" value="1"/>
</dbReference>
<keyword evidence="8" id="KW-0433">Leucine-rich repeat</keyword>
<sequence length="1020" mass="113145">MEKAYFLLQFSTVLSLLLLSLQTYLATTLSSTNETDKLALLAIKGRITQDIHGIMNSWNESLHLCDWMGVTCSRRHKGRVTHLSLERRGLIGSIPPQIGNLSFLRGINLAENNFQREIPQEIGRLPRLRFLNLSNNALQGEIPGNLSFCLGLQVLNLSNNMLVGKIPNSLETLGMKKLNTLFLECNELTGTIPKWLGNASLLVQLSLRRNRLHGSIPVELGKLQNLSYLGVSLNNLSGIVPPAIYNLSSLIFLRLAYNQFHGKIPNDIGLTLPNLQVIVCGGNYFTGRLPVSLLNASQLKRIGFEHNNFNGPVPPNLGRLNALEWLTLQENQLENMEGDDFSFLASLTNCSKLSVLDLGVNLFKGHFPTSIANLSSRLEGLAMDNNQISGRLPNGIGNLIGLTSLFLDDNFLTGEIPNSIGQLEKLNKLKLFDNQLSGTIPSSIGNLTQLLYLHLEENNLKGEIPLNLENCRNLFEVNLSYNNITGSIPKEVITSTIISLDFSRNFLFGLLPLELGNMTNLISLFLAHNRLSGEIPSTLGNCPMMEDLHMQDNLLTGSIPSTFSALKSLKNLDLSTNNLSGQIPKYFQNVTLLHYLNLSFNEFEGEVPYEGVFGNASAVSVVGNRHLCGGIQKLRLPPCKVQASLKKNKWSHNLKIVIPIVSCSILLAVLLFLIFFPWARRSKRKASSMLQTQEPFPKISFAELSQATNDFSSANLIGEGSFGSVYKGIMGENGMLVAVKVLNLKQKGASRSFVAECEAMRNIRHRNLIKVLTVCSSIDFKGVDFKAIVYEFMQNGNLDEWLHSNDVQVGVRNFSFIKRLNVVIEVAHAIEYLHYHCQPAIVHGDLKPSNILLDHEMVAHVGDFGLARFLISSKKTSSLGTIGTIGYVAPEYGMGVKASMAGDVFSFGILLLEMITGKRPTDAIFKDGLNLHQFAKLALPERVMDIVDTSLLQELRSTDENVGDTRRNRRERRVSIKEILITFARIGVLCSMDSPNDRMEMKDVVAELCVIRDKFLGNRS</sequence>
<dbReference type="SUPFAM" id="SSF52058">
    <property type="entry name" value="L domain-like"/>
    <property type="match status" value="2"/>
</dbReference>
<evidence type="ECO:0000256" key="20">
    <source>
        <dbReference type="ARBA" id="ARBA00047899"/>
    </source>
</evidence>
<comment type="catalytic activity">
    <reaction evidence="21">
        <text>L-seryl-[protein] + ATP = O-phospho-L-seryl-[protein] + ADP + H(+)</text>
        <dbReference type="Rhea" id="RHEA:17989"/>
        <dbReference type="Rhea" id="RHEA-COMP:9863"/>
        <dbReference type="Rhea" id="RHEA-COMP:11604"/>
        <dbReference type="ChEBI" id="CHEBI:15378"/>
        <dbReference type="ChEBI" id="CHEBI:29999"/>
        <dbReference type="ChEBI" id="CHEBI:30616"/>
        <dbReference type="ChEBI" id="CHEBI:83421"/>
        <dbReference type="ChEBI" id="CHEBI:456216"/>
        <dbReference type="EC" id="2.7.11.1"/>
    </reaction>
</comment>
<evidence type="ECO:0000256" key="22">
    <source>
        <dbReference type="PROSITE-ProRule" id="PRU10141"/>
    </source>
</evidence>
<evidence type="ECO:0000256" key="8">
    <source>
        <dbReference type="ARBA" id="ARBA00022614"/>
    </source>
</evidence>
<feature type="chain" id="PRO_5043831568" description="non-specific serine/threonine protein kinase" evidence="24">
    <location>
        <begin position="27"/>
        <end position="1020"/>
    </location>
</feature>
<evidence type="ECO:0000256" key="19">
    <source>
        <dbReference type="ARBA" id="ARBA00023180"/>
    </source>
</evidence>
<dbReference type="FunFam" id="1.10.510.10:FF:000358">
    <property type="entry name" value="Putative leucine-rich repeat receptor-like serine/threonine-protein kinase"/>
    <property type="match status" value="1"/>
</dbReference>
<dbReference type="GO" id="GO:0005886">
    <property type="term" value="C:plasma membrane"/>
    <property type="evidence" value="ECO:0007669"/>
    <property type="project" value="UniProtKB-SubCell"/>
</dbReference>
<evidence type="ECO:0000256" key="11">
    <source>
        <dbReference type="ARBA" id="ARBA00022729"/>
    </source>
</evidence>
<keyword evidence="12" id="KW-0677">Repeat</keyword>
<comment type="caution">
    <text evidence="26">The sequence shown here is derived from an EMBL/GenBank/DDBJ whole genome shotgun (WGS) entry which is preliminary data.</text>
</comment>
<feature type="transmembrane region" description="Helical" evidence="23">
    <location>
        <begin position="656"/>
        <end position="679"/>
    </location>
</feature>
<reference evidence="26 27" key="1">
    <citation type="journal article" date="2021" name="Commun. Biol.">
        <title>The genome of Shorea leprosula (Dipterocarpaceae) highlights the ecological relevance of drought in aseasonal tropical rainforests.</title>
        <authorList>
            <person name="Ng K.K.S."/>
            <person name="Kobayashi M.J."/>
            <person name="Fawcett J.A."/>
            <person name="Hatakeyama M."/>
            <person name="Paape T."/>
            <person name="Ng C.H."/>
            <person name="Ang C.C."/>
            <person name="Tnah L.H."/>
            <person name="Lee C.T."/>
            <person name="Nishiyama T."/>
            <person name="Sese J."/>
            <person name="O'Brien M.J."/>
            <person name="Copetti D."/>
            <person name="Mohd Noor M.I."/>
            <person name="Ong R.C."/>
            <person name="Putra M."/>
            <person name="Sireger I.Z."/>
            <person name="Indrioko S."/>
            <person name="Kosugi Y."/>
            <person name="Izuno A."/>
            <person name="Isagi Y."/>
            <person name="Lee S.L."/>
            <person name="Shimizu K.K."/>
        </authorList>
    </citation>
    <scope>NUCLEOTIDE SEQUENCE [LARGE SCALE GENOMIC DNA]</scope>
    <source>
        <tissue evidence="26">Leaf</tissue>
    </source>
</reference>
<evidence type="ECO:0000256" key="23">
    <source>
        <dbReference type="SAM" id="Phobius"/>
    </source>
</evidence>
<evidence type="ECO:0000256" key="2">
    <source>
        <dbReference type="ARBA" id="ARBA00008684"/>
    </source>
</evidence>
<dbReference type="EC" id="2.7.11.1" evidence="4"/>
<protein>
    <recommendedName>
        <fullName evidence="4">non-specific serine/threonine protein kinase</fullName>
        <ecNumber evidence="4">2.7.11.1</ecNumber>
    </recommendedName>
</protein>
<keyword evidence="16 23" id="KW-1133">Transmembrane helix</keyword>
<evidence type="ECO:0000313" key="26">
    <source>
        <dbReference type="EMBL" id="GKV01513.1"/>
    </source>
</evidence>
<evidence type="ECO:0000256" key="3">
    <source>
        <dbReference type="ARBA" id="ARBA00009592"/>
    </source>
</evidence>
<keyword evidence="18" id="KW-0675">Receptor</keyword>
<evidence type="ECO:0000256" key="12">
    <source>
        <dbReference type="ARBA" id="ARBA00022737"/>
    </source>
</evidence>
<evidence type="ECO:0000256" key="9">
    <source>
        <dbReference type="ARBA" id="ARBA00022679"/>
    </source>
</evidence>
<evidence type="ECO:0000256" key="24">
    <source>
        <dbReference type="SAM" id="SignalP"/>
    </source>
</evidence>
<dbReference type="InterPro" id="IPR001611">
    <property type="entry name" value="Leu-rich_rpt"/>
</dbReference>
<proteinExistence type="inferred from homology"/>
<dbReference type="InterPro" id="IPR008271">
    <property type="entry name" value="Ser/Thr_kinase_AS"/>
</dbReference>
<evidence type="ECO:0000256" key="13">
    <source>
        <dbReference type="ARBA" id="ARBA00022741"/>
    </source>
</evidence>
<dbReference type="FunFam" id="3.80.10.10:FF:001158">
    <property type="entry name" value="Leucine-rich repeat protein kinase family protein"/>
    <property type="match status" value="1"/>
</dbReference>
<evidence type="ECO:0000256" key="21">
    <source>
        <dbReference type="ARBA" id="ARBA00048679"/>
    </source>
</evidence>
<dbReference type="Pfam" id="PF07714">
    <property type="entry name" value="PK_Tyr_Ser-Thr"/>
    <property type="match status" value="1"/>
</dbReference>
<dbReference type="SMART" id="SM00369">
    <property type="entry name" value="LRR_TYP"/>
    <property type="match status" value="9"/>
</dbReference>
<feature type="signal peptide" evidence="24">
    <location>
        <begin position="1"/>
        <end position="26"/>
    </location>
</feature>
<keyword evidence="19" id="KW-0325">Glycoprotein</keyword>
<evidence type="ECO:0000256" key="6">
    <source>
        <dbReference type="ARBA" id="ARBA00022527"/>
    </source>
</evidence>
<dbReference type="EMBL" id="BPVZ01000017">
    <property type="protein sequence ID" value="GKV01513.1"/>
    <property type="molecule type" value="Genomic_DNA"/>
</dbReference>
<dbReference type="PROSITE" id="PS00108">
    <property type="entry name" value="PROTEIN_KINASE_ST"/>
    <property type="match status" value="1"/>
</dbReference>
<evidence type="ECO:0000256" key="5">
    <source>
        <dbReference type="ARBA" id="ARBA00022475"/>
    </source>
</evidence>
<evidence type="ECO:0000256" key="18">
    <source>
        <dbReference type="ARBA" id="ARBA00023170"/>
    </source>
</evidence>
<evidence type="ECO:0000313" key="27">
    <source>
        <dbReference type="Proteomes" id="UP001054252"/>
    </source>
</evidence>
<keyword evidence="9" id="KW-0808">Transferase</keyword>
<name>A0AAV5ITC8_9ROSI</name>
<keyword evidence="11 24" id="KW-0732">Signal</keyword>
<comment type="catalytic activity">
    <reaction evidence="20">
        <text>L-threonyl-[protein] + ATP = O-phospho-L-threonyl-[protein] + ADP + H(+)</text>
        <dbReference type="Rhea" id="RHEA:46608"/>
        <dbReference type="Rhea" id="RHEA-COMP:11060"/>
        <dbReference type="Rhea" id="RHEA-COMP:11605"/>
        <dbReference type="ChEBI" id="CHEBI:15378"/>
        <dbReference type="ChEBI" id="CHEBI:30013"/>
        <dbReference type="ChEBI" id="CHEBI:30616"/>
        <dbReference type="ChEBI" id="CHEBI:61977"/>
        <dbReference type="ChEBI" id="CHEBI:456216"/>
        <dbReference type="EC" id="2.7.11.1"/>
    </reaction>
</comment>
<dbReference type="InterPro" id="IPR013210">
    <property type="entry name" value="LRR_N_plant-typ"/>
</dbReference>
<dbReference type="Gene3D" id="3.30.200.20">
    <property type="entry name" value="Phosphorylase Kinase, domain 1"/>
    <property type="match status" value="1"/>
</dbReference>
<accession>A0AAV5ITC8</accession>
<keyword evidence="13 22" id="KW-0547">Nucleotide-binding</keyword>
<dbReference type="PROSITE" id="PS50011">
    <property type="entry name" value="PROTEIN_KINASE_DOM"/>
    <property type="match status" value="1"/>
</dbReference>
<keyword evidence="7" id="KW-0597">Phosphoprotein</keyword>
<keyword evidence="14" id="KW-0418">Kinase</keyword>
<comment type="similarity">
    <text evidence="2">Belongs to the protein kinase superfamily. Ser/Thr protein kinase family.</text>
</comment>
<dbReference type="Pfam" id="PF00560">
    <property type="entry name" value="LRR_1"/>
    <property type="match status" value="7"/>
</dbReference>
<keyword evidence="27" id="KW-1185">Reference proteome</keyword>
<keyword evidence="10 23" id="KW-0812">Transmembrane</keyword>
<dbReference type="Proteomes" id="UP001054252">
    <property type="component" value="Unassembled WGS sequence"/>
</dbReference>
<dbReference type="Pfam" id="PF13855">
    <property type="entry name" value="LRR_8"/>
    <property type="match status" value="1"/>
</dbReference>
<comment type="similarity">
    <text evidence="3">Belongs to the RLP family.</text>
</comment>
<dbReference type="InterPro" id="IPR051809">
    <property type="entry name" value="Plant_receptor-like_S/T_kinase"/>
</dbReference>
<dbReference type="FunFam" id="3.30.200.20:FF:000432">
    <property type="entry name" value="LRR receptor-like serine/threonine-protein kinase EFR"/>
    <property type="match status" value="1"/>
</dbReference>
<dbReference type="GO" id="GO:0004674">
    <property type="term" value="F:protein serine/threonine kinase activity"/>
    <property type="evidence" value="ECO:0007669"/>
    <property type="project" value="UniProtKB-KW"/>
</dbReference>
<dbReference type="SMART" id="SM00220">
    <property type="entry name" value="S_TKc"/>
    <property type="match status" value="1"/>
</dbReference>
<keyword evidence="5" id="KW-1003">Cell membrane</keyword>
<dbReference type="FunFam" id="3.80.10.10:FF:000275">
    <property type="entry name" value="Leucine-rich repeat receptor-like protein kinase"/>
    <property type="match status" value="1"/>
</dbReference>
<evidence type="ECO:0000256" key="15">
    <source>
        <dbReference type="ARBA" id="ARBA00022840"/>
    </source>
</evidence>
<dbReference type="InterPro" id="IPR003591">
    <property type="entry name" value="Leu-rich_rpt_typical-subtyp"/>
</dbReference>
<feature type="domain" description="Protein kinase" evidence="25">
    <location>
        <begin position="711"/>
        <end position="1016"/>
    </location>
</feature>
<evidence type="ECO:0000256" key="1">
    <source>
        <dbReference type="ARBA" id="ARBA00004251"/>
    </source>
</evidence>
<evidence type="ECO:0000256" key="4">
    <source>
        <dbReference type="ARBA" id="ARBA00012513"/>
    </source>
</evidence>
<dbReference type="GO" id="GO:0005524">
    <property type="term" value="F:ATP binding"/>
    <property type="evidence" value="ECO:0007669"/>
    <property type="project" value="UniProtKB-UniRule"/>
</dbReference>
<keyword evidence="6" id="KW-0723">Serine/threonine-protein kinase</keyword>
<feature type="binding site" evidence="22">
    <location>
        <position position="740"/>
    </location>
    <ligand>
        <name>ATP</name>
        <dbReference type="ChEBI" id="CHEBI:30616"/>
    </ligand>
</feature>
<keyword evidence="17 23" id="KW-0472">Membrane</keyword>
<keyword evidence="15 22" id="KW-0067">ATP-binding</keyword>